<dbReference type="AlphaFoldDB" id="A0A8H7KH04"/>
<dbReference type="PANTHER" id="PTHR42686">
    <property type="entry name" value="GH17980P-RELATED"/>
    <property type="match status" value="1"/>
</dbReference>
<organism evidence="2 3">
    <name type="scientific">Agaricus bisporus var. burnettii</name>
    <dbReference type="NCBI Taxonomy" id="192524"/>
    <lineage>
        <taxon>Eukaryota</taxon>
        <taxon>Fungi</taxon>
        <taxon>Dikarya</taxon>
        <taxon>Basidiomycota</taxon>
        <taxon>Agaricomycotina</taxon>
        <taxon>Agaricomycetes</taxon>
        <taxon>Agaricomycetidae</taxon>
        <taxon>Agaricales</taxon>
        <taxon>Agaricineae</taxon>
        <taxon>Agaricaceae</taxon>
        <taxon>Agaricus</taxon>
    </lineage>
</organism>
<proteinExistence type="predicted"/>
<sequence length="382" mass="42753">MVHMVHAYSHRTLTNPAEGDEDKPVDGFQMPRVGPMDLPALIYGCGVFSAQFNSGDHIMGEEGTRAIRLALRYGINAFDTARYYGPSEYVLGNILQALKEEFPRSSYQIMTKCGRFAANDFDYSPTRIRRCVLKSLERLQTDYLDVVYLHDVEFVATSILPRLEGNHVIALNDEAVAYGLARGDEGKVRGPGDQAVLDALVELRKLKQEGIVKKIGITGYPLPTLLRIAILIDSTPPFEPLDVVLSYSHLTLQNSTFNDFAPHFYERARVKQLVAAGPLSMGLLSPKPPSWHPAPEELQSAVAKAVEIVQDLPTLAQGYTARQTGTKMPLVAGFSNVKEVHECVKVWREVHEKRDGLRLQQEKEVIEVFGRSQYLDWSWKSP</sequence>
<dbReference type="Pfam" id="PF00248">
    <property type="entry name" value="Aldo_ket_red"/>
    <property type="match status" value="1"/>
</dbReference>
<dbReference type="GO" id="GO:0045290">
    <property type="term" value="F:D-arabinose 1-dehydrogenase [NAD(P)+] activity"/>
    <property type="evidence" value="ECO:0007669"/>
    <property type="project" value="TreeGrafter"/>
</dbReference>
<comment type="caution">
    <text evidence="2">The sequence shown here is derived from an EMBL/GenBank/DDBJ whole genome shotgun (WGS) entry which is preliminary data.</text>
</comment>
<dbReference type="InterPro" id="IPR036812">
    <property type="entry name" value="NAD(P)_OxRdtase_dom_sf"/>
</dbReference>
<dbReference type="SUPFAM" id="SSF51430">
    <property type="entry name" value="NAD(P)-linked oxidoreductase"/>
    <property type="match status" value="1"/>
</dbReference>
<reference evidence="2 3" key="1">
    <citation type="journal article" name="Sci. Rep.">
        <title>Telomere-to-telomere assembled and centromere annotated genomes of the two main subspecies of the button mushroom Agaricus bisporus reveal especially polymorphic chromosome ends.</title>
        <authorList>
            <person name="Sonnenberg A.S.M."/>
            <person name="Sedaghat-Telgerd N."/>
            <person name="Lavrijssen B."/>
            <person name="Ohm R.A."/>
            <person name="Hendrickx P.M."/>
            <person name="Scholtmeijer K."/>
            <person name="Baars J.J.P."/>
            <person name="van Peer A."/>
        </authorList>
    </citation>
    <scope>NUCLEOTIDE SEQUENCE [LARGE SCALE GENOMIC DNA]</scope>
    <source>
        <strain evidence="2 3">H119_p4</strain>
    </source>
</reference>
<dbReference type="GO" id="GO:0070485">
    <property type="term" value="P:dehydro-D-arabinono-1,4-lactone biosynthetic process"/>
    <property type="evidence" value="ECO:0007669"/>
    <property type="project" value="TreeGrafter"/>
</dbReference>
<gene>
    <name evidence="2" type="ORF">Agabi119p4_4507</name>
</gene>
<protein>
    <recommendedName>
        <fullName evidence="1">NADP-dependent oxidoreductase domain-containing protein</fullName>
    </recommendedName>
</protein>
<dbReference type="GO" id="GO:0005829">
    <property type="term" value="C:cytosol"/>
    <property type="evidence" value="ECO:0007669"/>
    <property type="project" value="TreeGrafter"/>
</dbReference>
<dbReference type="InterPro" id="IPR020471">
    <property type="entry name" value="AKR"/>
</dbReference>
<evidence type="ECO:0000313" key="3">
    <source>
        <dbReference type="Proteomes" id="UP000629468"/>
    </source>
</evidence>
<dbReference type="Proteomes" id="UP000629468">
    <property type="component" value="Unassembled WGS sequence"/>
</dbReference>
<dbReference type="EMBL" id="JABXXO010000006">
    <property type="protein sequence ID" value="KAF7776114.1"/>
    <property type="molecule type" value="Genomic_DNA"/>
</dbReference>
<accession>A0A8H7KH04</accession>
<evidence type="ECO:0000313" key="2">
    <source>
        <dbReference type="EMBL" id="KAF7776114.1"/>
    </source>
</evidence>
<dbReference type="Gene3D" id="3.20.20.100">
    <property type="entry name" value="NADP-dependent oxidoreductase domain"/>
    <property type="match status" value="1"/>
</dbReference>
<name>A0A8H7KH04_AGABI</name>
<dbReference type="InterPro" id="IPR023210">
    <property type="entry name" value="NADP_OxRdtase_dom"/>
</dbReference>
<dbReference type="PANTHER" id="PTHR42686:SF1">
    <property type="entry name" value="GH17980P-RELATED"/>
    <property type="match status" value="1"/>
</dbReference>
<evidence type="ECO:0000259" key="1">
    <source>
        <dbReference type="Pfam" id="PF00248"/>
    </source>
</evidence>
<feature type="domain" description="NADP-dependent oxidoreductase" evidence="1">
    <location>
        <begin position="56"/>
        <end position="348"/>
    </location>
</feature>